<dbReference type="InterPro" id="IPR011083">
    <property type="entry name" value="Phage_tail_collar_dom"/>
</dbReference>
<organism evidence="3 4">
    <name type="scientific">Ancylobacter polymorphus</name>
    <dbReference type="NCBI Taxonomy" id="223390"/>
    <lineage>
        <taxon>Bacteria</taxon>
        <taxon>Pseudomonadati</taxon>
        <taxon>Pseudomonadota</taxon>
        <taxon>Alphaproteobacteria</taxon>
        <taxon>Hyphomicrobiales</taxon>
        <taxon>Xanthobacteraceae</taxon>
        <taxon>Ancylobacter</taxon>
    </lineage>
</organism>
<reference evidence="3 4" key="1">
    <citation type="submission" date="2023-07" db="EMBL/GenBank/DDBJ databases">
        <title>Genomic Encyclopedia of Type Strains, Phase IV (KMG-IV): sequencing the most valuable type-strain genomes for metagenomic binning, comparative biology and taxonomic classification.</title>
        <authorList>
            <person name="Goeker M."/>
        </authorList>
    </citation>
    <scope>NUCLEOTIDE SEQUENCE [LARGE SCALE GENOMIC DNA]</scope>
    <source>
        <strain evidence="3 4">DSM 2457</strain>
    </source>
</reference>
<keyword evidence="1" id="KW-1133">Transmembrane helix</keyword>
<sequence length="426" mass="45679">MERRTTICNRSWLFFILYVTKEYFSRVIFVYLASMEAALNIENVCVGEIRLLAFRGVPDGFRLCDGAELETIQYPGLGMVLRDRFGKASGLTFRLPNLCGRLPIGAGQGPGLSERLVGAVGGERKVELTGQHLPAHSHGFYASRSEADQAAPDATRGLGTLSSQVKMYLPVQAGSTSYTLDVTTIGGVADVRPPVHDNIMPTIPLNYVIATEGLMPFAVDPYAEVSDPLQWVATSILERSAFLGEVRFFATTNLPMDWLPCNGRIVLIRNFPSLYALLGNAFGGNRDEGTFALPDLRGLAIEGFADATVAPFGKPYGSSSIALTEAEIADHSHIVKGIAGANAVQKTSSPGANNMISAISVRQGGSYKAAAMFNKPTHDVHQLTQLSADTIGMAGGNESGRADPHDNMQPYLALTAGISLMGEFPF</sequence>
<dbReference type="EMBL" id="JAUSUI010000008">
    <property type="protein sequence ID" value="MDQ0304508.1"/>
    <property type="molecule type" value="Genomic_DNA"/>
</dbReference>
<evidence type="ECO:0000313" key="3">
    <source>
        <dbReference type="EMBL" id="MDQ0304508.1"/>
    </source>
</evidence>
<dbReference type="Proteomes" id="UP001224682">
    <property type="component" value="Unassembled WGS sequence"/>
</dbReference>
<feature type="domain" description="Phage tail collar" evidence="2">
    <location>
        <begin position="244"/>
        <end position="300"/>
    </location>
</feature>
<dbReference type="Gene3D" id="3.90.1340.10">
    <property type="entry name" value="Phage tail collar domain"/>
    <property type="match status" value="2"/>
</dbReference>
<evidence type="ECO:0000313" key="4">
    <source>
        <dbReference type="Proteomes" id="UP001224682"/>
    </source>
</evidence>
<dbReference type="Pfam" id="PF07484">
    <property type="entry name" value="Collar"/>
    <property type="match status" value="2"/>
</dbReference>
<dbReference type="InterPro" id="IPR037053">
    <property type="entry name" value="Phage_tail_collar_dom_sf"/>
</dbReference>
<comment type="caution">
    <text evidence="3">The sequence shown here is derived from an EMBL/GenBank/DDBJ whole genome shotgun (WGS) entry which is preliminary data.</text>
</comment>
<evidence type="ECO:0000256" key="1">
    <source>
        <dbReference type="SAM" id="Phobius"/>
    </source>
</evidence>
<dbReference type="RefSeq" id="WP_307021774.1">
    <property type="nucleotide sequence ID" value="NZ_JAUSUI010000008.1"/>
</dbReference>
<gene>
    <name evidence="3" type="ORF">J2S75_003553</name>
</gene>
<keyword evidence="1" id="KW-0812">Transmembrane</keyword>
<name>A0ABU0BGV7_9HYPH</name>
<feature type="domain" description="Phage tail collar" evidence="2">
    <location>
        <begin position="47"/>
        <end position="103"/>
    </location>
</feature>
<evidence type="ECO:0000259" key="2">
    <source>
        <dbReference type="Pfam" id="PF07484"/>
    </source>
</evidence>
<feature type="transmembrane region" description="Helical" evidence="1">
    <location>
        <begin position="12"/>
        <end position="33"/>
    </location>
</feature>
<accession>A0ABU0BGV7</accession>
<keyword evidence="4" id="KW-1185">Reference proteome</keyword>
<dbReference type="SUPFAM" id="SSF88874">
    <property type="entry name" value="Receptor-binding domain of short tail fibre protein gp12"/>
    <property type="match status" value="2"/>
</dbReference>
<protein>
    <submittedName>
        <fullName evidence="3">Microcystin-dependent protein</fullName>
    </submittedName>
</protein>
<keyword evidence="1" id="KW-0472">Membrane</keyword>
<proteinExistence type="predicted"/>